<dbReference type="PANTHER" id="PTHR42946">
    <property type="entry name" value="PHOSPHOHEXOSE MUTASE"/>
    <property type="match status" value="1"/>
</dbReference>
<comment type="cofactor">
    <cofactor evidence="1">
        <name>Mg(2+)</name>
        <dbReference type="ChEBI" id="CHEBI:18420"/>
    </cofactor>
</comment>
<dbReference type="Pfam" id="PF02878">
    <property type="entry name" value="PGM_PMM_I"/>
    <property type="match status" value="1"/>
</dbReference>
<sequence>MKFPERLQGTDGIRGRTLKSSDPEVAGLTPLEALLEKRIITEEFVELYTYCFVSLLIRMNTVRPGDEVLVGWDPRDKRGLITKASIKGIRKAGGFATSLGIIPTPALPLYMAYKGAKAGVMITASHNPADQNGIKLFLYPMGLKLFPEDDKVLTQVVYKTDYDNVKSIKLSGGFRDEHGKVLKVFFDFMLDSRNSWIEKENFIKDGILIVDSANGSFSGIASQVFKRSGFKKVIDVNDDIKGEVNRNSGVSDISGFTEISPSMVFEKKGAPFPKFAENSALKKIFKIGRIYREKILKKETFVSGAIFDADGDRFFRLEYDPVRDEILVLAGDEIAFVQGKFLIEKDASKYKNSYYVNTIESDLKAALSAKELGFRITSTGVGDKWLLANSIIGVLNSFLRFVSGKNDIKNRSEIRDLRNTVKRIQDLNSISVFRLANAFKNIDLIREMIGEDEFTRWIEKSVFNFAVGSEESGHNITGGLIRDKKRSLQPVFIGNGLKSALNSFASTCSLYWHRNRHFKGYIESLRSPFIAGMKKTIYIYYTDKGRFFDGSESWKAVKSLTKKLVRFYFKNKIKLKTEIKKEEPDLLYFSLIDSRRKVRGVIFIRNSGTEDKTGVDLRGKKEDAEVLSEIGEEITGFLRKVLKDYENSYAKIQKLIVETINKHGRIEKGSLIKLLDEEKTEPSDLITRVLMETEKREGLIKRVLAKGVKKDSYCLTNRGRKWLEG</sequence>
<dbReference type="InterPro" id="IPR050060">
    <property type="entry name" value="Phosphoglucosamine_mutase"/>
</dbReference>
<dbReference type="PROSITE" id="PS00710">
    <property type="entry name" value="PGM_PMM"/>
    <property type="match status" value="1"/>
</dbReference>
<dbReference type="EMBL" id="MGDB01000158">
    <property type="protein sequence ID" value="OGL38041.1"/>
    <property type="molecule type" value="Genomic_DNA"/>
</dbReference>
<dbReference type="SUPFAM" id="SSF53738">
    <property type="entry name" value="Phosphoglucomutase, first 3 domains"/>
    <property type="match status" value="1"/>
</dbReference>
<dbReference type="PANTHER" id="PTHR42946:SF1">
    <property type="entry name" value="PHOSPHOGLUCOMUTASE (ALPHA-D-GLUCOSE-1,6-BISPHOSPHATE-DEPENDENT)"/>
    <property type="match status" value="1"/>
</dbReference>
<dbReference type="InterPro" id="IPR016066">
    <property type="entry name" value="A-D-PHexomutase_CS"/>
</dbReference>
<evidence type="ECO:0000256" key="3">
    <source>
        <dbReference type="ARBA" id="ARBA00022553"/>
    </source>
</evidence>
<gene>
    <name evidence="5" type="ORF">A2042_05230</name>
</gene>
<dbReference type="Gene3D" id="3.40.120.10">
    <property type="entry name" value="Alpha-D-Glucose-1,6-Bisphosphate, subunit A, domain 3"/>
    <property type="match status" value="2"/>
</dbReference>
<dbReference type="GO" id="GO:0004615">
    <property type="term" value="F:phosphomannomutase activity"/>
    <property type="evidence" value="ECO:0007669"/>
    <property type="project" value="TreeGrafter"/>
</dbReference>
<evidence type="ECO:0000259" key="4">
    <source>
        <dbReference type="Pfam" id="PF02878"/>
    </source>
</evidence>
<protein>
    <recommendedName>
        <fullName evidence="4">Alpha-D-phosphohexomutase alpha/beta/alpha domain-containing protein</fullName>
    </recommendedName>
</protein>
<dbReference type="GO" id="GO:0005975">
    <property type="term" value="P:carbohydrate metabolic process"/>
    <property type="evidence" value="ECO:0007669"/>
    <property type="project" value="InterPro"/>
</dbReference>
<comment type="similarity">
    <text evidence="2">Belongs to the phosphohexose mutase family.</text>
</comment>
<dbReference type="InterPro" id="IPR005844">
    <property type="entry name" value="A-D-PHexomutase_a/b/a-I"/>
</dbReference>
<reference evidence="5 6" key="1">
    <citation type="journal article" date="2016" name="Nat. Commun.">
        <title>Thousands of microbial genomes shed light on interconnected biogeochemical processes in an aquifer system.</title>
        <authorList>
            <person name="Anantharaman K."/>
            <person name="Brown C.T."/>
            <person name="Hug L.A."/>
            <person name="Sharon I."/>
            <person name="Castelle C.J."/>
            <person name="Probst A.J."/>
            <person name="Thomas B.C."/>
            <person name="Singh A."/>
            <person name="Wilkins M.J."/>
            <person name="Karaoz U."/>
            <person name="Brodie E.L."/>
            <person name="Williams K.H."/>
            <person name="Hubbard S.S."/>
            <person name="Banfield J.F."/>
        </authorList>
    </citation>
    <scope>NUCLEOTIDE SEQUENCE [LARGE SCALE GENOMIC DNA]</scope>
</reference>
<accession>A0A1F7R9F9</accession>
<evidence type="ECO:0000256" key="2">
    <source>
        <dbReference type="ARBA" id="ARBA00010231"/>
    </source>
</evidence>
<keyword evidence="3" id="KW-0597">Phosphoprotein</keyword>
<name>A0A1F7R9F9_9BACT</name>
<dbReference type="Proteomes" id="UP000178526">
    <property type="component" value="Unassembled WGS sequence"/>
</dbReference>
<evidence type="ECO:0000313" key="6">
    <source>
        <dbReference type="Proteomes" id="UP000178526"/>
    </source>
</evidence>
<organism evidence="5 6">
    <name type="scientific">Candidatus Schekmanbacteria bacterium GWA2_38_11</name>
    <dbReference type="NCBI Taxonomy" id="1817876"/>
    <lineage>
        <taxon>Bacteria</taxon>
        <taxon>Candidatus Schekmaniibacteriota</taxon>
    </lineage>
</organism>
<dbReference type="GO" id="GO:0000287">
    <property type="term" value="F:magnesium ion binding"/>
    <property type="evidence" value="ECO:0007669"/>
    <property type="project" value="InterPro"/>
</dbReference>
<proteinExistence type="inferred from homology"/>
<evidence type="ECO:0000313" key="5">
    <source>
        <dbReference type="EMBL" id="OGL38041.1"/>
    </source>
</evidence>
<dbReference type="InterPro" id="IPR016055">
    <property type="entry name" value="A-D-PHexomutase_a/b/a-I/II/III"/>
</dbReference>
<comment type="caution">
    <text evidence="5">The sequence shown here is derived from an EMBL/GenBank/DDBJ whole genome shotgun (WGS) entry which is preliminary data.</text>
</comment>
<evidence type="ECO:0000256" key="1">
    <source>
        <dbReference type="ARBA" id="ARBA00001946"/>
    </source>
</evidence>
<feature type="domain" description="Alpha-D-phosphohexomutase alpha/beta/alpha" evidence="4">
    <location>
        <begin position="35"/>
        <end position="158"/>
    </location>
</feature>
<dbReference type="AlphaFoldDB" id="A0A1F7R9F9"/>